<evidence type="ECO:0000313" key="2">
    <source>
        <dbReference type="EMBL" id="AOH82707.1"/>
    </source>
</evidence>
<protein>
    <submittedName>
        <fullName evidence="2">Alkylhydroperoxidase</fullName>
    </submittedName>
</protein>
<dbReference type="STRING" id="1560345.AWL63_00635"/>
<dbReference type="Gene3D" id="1.20.1290.10">
    <property type="entry name" value="AhpD-like"/>
    <property type="match status" value="1"/>
</dbReference>
<dbReference type="GO" id="GO:0051920">
    <property type="term" value="F:peroxiredoxin activity"/>
    <property type="evidence" value="ECO:0007669"/>
    <property type="project" value="InterPro"/>
</dbReference>
<feature type="domain" description="Carboxymuconolactone decarboxylase-like" evidence="1">
    <location>
        <begin position="12"/>
        <end position="93"/>
    </location>
</feature>
<keyword evidence="2" id="KW-0575">Peroxidase</keyword>
<dbReference type="PANTHER" id="PTHR34846:SF10">
    <property type="entry name" value="CYTOPLASMIC PROTEIN"/>
    <property type="match status" value="1"/>
</dbReference>
<dbReference type="Proteomes" id="UP000094256">
    <property type="component" value="Chromosome"/>
</dbReference>
<proteinExistence type="predicted"/>
<name>A0A1B3Z5K2_9SPHN</name>
<evidence type="ECO:0000259" key="1">
    <source>
        <dbReference type="Pfam" id="PF02627"/>
    </source>
</evidence>
<dbReference type="KEGG" id="span:AWL63_00635"/>
<dbReference type="Pfam" id="PF02627">
    <property type="entry name" value="CMD"/>
    <property type="match status" value="1"/>
</dbReference>
<keyword evidence="2" id="KW-0560">Oxidoreductase</keyword>
<dbReference type="OrthoDB" id="9801997at2"/>
<gene>
    <name evidence="2" type="ORF">AWL63_00635</name>
</gene>
<dbReference type="SUPFAM" id="SSF69118">
    <property type="entry name" value="AhpD-like"/>
    <property type="match status" value="1"/>
</dbReference>
<dbReference type="AlphaFoldDB" id="A0A1B3Z5K2"/>
<organism evidence="2 3">
    <name type="scientific">Sphingomonas panacis</name>
    <dbReference type="NCBI Taxonomy" id="1560345"/>
    <lineage>
        <taxon>Bacteria</taxon>
        <taxon>Pseudomonadati</taxon>
        <taxon>Pseudomonadota</taxon>
        <taxon>Alphaproteobacteria</taxon>
        <taxon>Sphingomonadales</taxon>
        <taxon>Sphingomonadaceae</taxon>
        <taxon>Sphingomonas</taxon>
    </lineage>
</organism>
<dbReference type="InterPro" id="IPR004675">
    <property type="entry name" value="AhpD_core"/>
</dbReference>
<sequence length="154" mass="16769">MTPRMNIFQAAPDAMKGMIAVETSVANSGLEHSLVELVKLRASQINGCAYCIHMHATDAVKSGESAMRIHLLSAWRESPSFTDRERAALTWTESLTRIAKTNAPDADYAPLKSHFSDHEIAYLTVLIGAINFWNQVQIGLRAVHPVDAPVAAAA</sequence>
<dbReference type="InterPro" id="IPR029032">
    <property type="entry name" value="AhpD-like"/>
</dbReference>
<dbReference type="NCBIfam" id="TIGR00778">
    <property type="entry name" value="ahpD_dom"/>
    <property type="match status" value="1"/>
</dbReference>
<evidence type="ECO:0000313" key="3">
    <source>
        <dbReference type="Proteomes" id="UP000094256"/>
    </source>
</evidence>
<dbReference type="PANTHER" id="PTHR34846">
    <property type="entry name" value="4-CARBOXYMUCONOLACTONE DECARBOXYLASE FAMILY PROTEIN (AFU_ORTHOLOGUE AFUA_6G11590)"/>
    <property type="match status" value="1"/>
</dbReference>
<dbReference type="InterPro" id="IPR003779">
    <property type="entry name" value="CMD-like"/>
</dbReference>
<reference evidence="2 3" key="1">
    <citation type="submission" date="2016-01" db="EMBL/GenBank/DDBJ databases">
        <title>Complete genome and mega plasmid sequence of Sphingomonas panacis DCY99 elicits systemic resistance in rice to Xanthomonas oryzae.</title>
        <authorList>
            <person name="Kim Y.J."/>
            <person name="Yang D.C."/>
            <person name="Sing P."/>
        </authorList>
    </citation>
    <scope>NUCLEOTIDE SEQUENCE [LARGE SCALE GENOMIC DNA]</scope>
    <source>
        <strain evidence="2 3">DCY99</strain>
    </source>
</reference>
<keyword evidence="3" id="KW-1185">Reference proteome</keyword>
<accession>A0A1B3Z5K2</accession>
<dbReference type="EMBL" id="CP014168">
    <property type="protein sequence ID" value="AOH82707.1"/>
    <property type="molecule type" value="Genomic_DNA"/>
</dbReference>
<dbReference type="RefSeq" id="WP_069203292.1">
    <property type="nucleotide sequence ID" value="NZ_CP014168.1"/>
</dbReference>